<name>N8WAW1_9GAMM</name>
<evidence type="ECO:0000313" key="3">
    <source>
        <dbReference type="Proteomes" id="UP000013209"/>
    </source>
</evidence>
<evidence type="ECO:0008006" key="4">
    <source>
        <dbReference type="Google" id="ProtNLM"/>
    </source>
</evidence>
<comment type="caution">
    <text evidence="2">The sequence shown here is derived from an EMBL/GenBank/DDBJ whole genome shotgun (WGS) entry which is preliminary data.</text>
</comment>
<dbReference type="RefSeq" id="WP_004804548.1">
    <property type="nucleotide sequence ID" value="NZ_KB849440.1"/>
</dbReference>
<dbReference type="EMBL" id="APPH01000009">
    <property type="protein sequence ID" value="ENV09257.1"/>
    <property type="molecule type" value="Genomic_DNA"/>
</dbReference>
<keyword evidence="1" id="KW-0732">Signal</keyword>
<feature type="chain" id="PRO_5004134695" description="Pilus assembly protein FilF" evidence="1">
    <location>
        <begin position="22"/>
        <end position="672"/>
    </location>
</feature>
<evidence type="ECO:0000256" key="1">
    <source>
        <dbReference type="SAM" id="SignalP"/>
    </source>
</evidence>
<dbReference type="eggNOG" id="ENOG50341TH">
    <property type="taxonomic scope" value="Bacteria"/>
</dbReference>
<dbReference type="PATRIC" id="fig|1144672.3.peg.1824"/>
<sequence>MMNKKILLPFALSTLAIFLHGCGGESAKINEDPNKGVTGVTSNTSCDITATDCLQFVLDYPVAGLNFDCNSDKVNHFATKLDGNIVTGACKLGDTVTFYLQGAESPRKISLGTVQLDNITKTKVAAVPARIRILDLATGLTGQTPASLSVSDDTIRVAMALAKIFQSQSVANDMNVIGDIQPIEFTTEKKNALAAISRDIGVTELSSGAYAEILKPWLDVSKINDEQAFAVVTQLLNLSNVGILYAELPLFKAGSNGTVVAVPNEGSGIFPDGLFGCNRELYKDCLNIGEDKGASLRHSMGRFELLTDRQGYTIGFGQQWRGSPIITNGVVSPPIVLLGTTKPEKLQVNAQKEWFNLVNQEINSNQPLRFTLNNNASEDVLMTQGKLINGTNIASTEAVYRQLMKLKSTDPFNNAKDLGLWQQSLAGVNYKGVTDVFKVNPASYLPKDVFTTEANVRSGQRYAFPLYATLTFKFQETTLPSVDLGIVIDEHGDIRTDIKKDATATDMSGSCAKAEPQADGTFIDEYGVTQYRVGTTGGALYSANDKSITVRMILAKPKFGAIEGVLLGLNFTSLNGQNNISGAKINVHNLLNGQATGINLTNFSNNTVSWLNNSALYLTAYINAYDKEGTDKSKFVEPTAQERAFAKGYQGTASIRIADQRIPACNAIKVKS</sequence>
<dbReference type="HOGENOM" id="CLU_425557_0_0_6"/>
<dbReference type="Proteomes" id="UP000013209">
    <property type="component" value="Unassembled WGS sequence"/>
</dbReference>
<evidence type="ECO:0000313" key="2">
    <source>
        <dbReference type="EMBL" id="ENV09257.1"/>
    </source>
</evidence>
<protein>
    <recommendedName>
        <fullName evidence="4">Pilus assembly protein FilF</fullName>
    </recommendedName>
</protein>
<accession>N8WAW1</accession>
<dbReference type="STRING" id="1144672.F966_01909"/>
<proteinExistence type="predicted"/>
<feature type="signal peptide" evidence="1">
    <location>
        <begin position="1"/>
        <end position="21"/>
    </location>
</feature>
<reference evidence="2 3" key="1">
    <citation type="submission" date="2013-02" db="EMBL/GenBank/DDBJ databases">
        <title>The Genome Sequence of Acinetobacter sp. CIP 56.2.</title>
        <authorList>
            <consortium name="The Broad Institute Genome Sequencing Platform"/>
            <consortium name="The Broad Institute Genome Sequencing Center for Infectious Disease"/>
            <person name="Cerqueira G."/>
            <person name="Feldgarden M."/>
            <person name="Courvalin P."/>
            <person name="Perichon B."/>
            <person name="Grillot-Courvalin C."/>
            <person name="Clermont D."/>
            <person name="Rocha E."/>
            <person name="Yoon E.-J."/>
            <person name="Nemec A."/>
            <person name="Walker B."/>
            <person name="Young S.K."/>
            <person name="Zeng Q."/>
            <person name="Gargeya S."/>
            <person name="Fitzgerald M."/>
            <person name="Haas B."/>
            <person name="Abouelleil A."/>
            <person name="Alvarado L."/>
            <person name="Arachchi H.M."/>
            <person name="Berlin A.M."/>
            <person name="Chapman S.B."/>
            <person name="Dewar J."/>
            <person name="Goldberg J."/>
            <person name="Griggs A."/>
            <person name="Gujja S."/>
            <person name="Hansen M."/>
            <person name="Howarth C."/>
            <person name="Imamovic A."/>
            <person name="Larimer J."/>
            <person name="McCowan C."/>
            <person name="Murphy C."/>
            <person name="Neiman D."/>
            <person name="Pearson M."/>
            <person name="Priest M."/>
            <person name="Roberts A."/>
            <person name="Saif S."/>
            <person name="Shea T."/>
            <person name="Sisk P."/>
            <person name="Sykes S."/>
            <person name="Wortman J."/>
            <person name="Nusbaum C."/>
            <person name="Birren B."/>
        </authorList>
    </citation>
    <scope>NUCLEOTIDE SEQUENCE [LARGE SCALE GENOMIC DNA]</scope>
    <source>
        <strain evidence="2 3">CIP 56.2</strain>
    </source>
</reference>
<organism evidence="2 3">
    <name type="scientific">Acinetobacter higginsii</name>
    <dbReference type="NCBI Taxonomy" id="70347"/>
    <lineage>
        <taxon>Bacteria</taxon>
        <taxon>Pseudomonadati</taxon>
        <taxon>Pseudomonadota</taxon>
        <taxon>Gammaproteobacteria</taxon>
        <taxon>Moraxellales</taxon>
        <taxon>Moraxellaceae</taxon>
        <taxon>Acinetobacter</taxon>
    </lineage>
</organism>
<gene>
    <name evidence="2" type="ORF">F966_01909</name>
</gene>
<dbReference type="AlphaFoldDB" id="N8WAW1"/>